<gene>
    <name evidence="2" type="ORF">JKL49_07750</name>
    <name evidence="3" type="ORF">JKL49_12055</name>
</gene>
<feature type="chain" id="PRO_5044462931" evidence="1">
    <location>
        <begin position="22"/>
        <end position="144"/>
    </location>
</feature>
<evidence type="ECO:0000313" key="4">
    <source>
        <dbReference type="Proteomes" id="UP000622580"/>
    </source>
</evidence>
<dbReference type="RefSeq" id="WP_215339596.1">
    <property type="nucleotide sequence ID" value="NZ_JAGSGD010000001.1"/>
</dbReference>
<dbReference type="InterPro" id="IPR008514">
    <property type="entry name" value="T6SS_Hcp"/>
</dbReference>
<reference evidence="3" key="1">
    <citation type="submission" date="2021-01" db="EMBL/GenBank/DDBJ databases">
        <title>Genome sequence of Phenylobacterium sp. 20VBR1 isolated from a valley glaceir, Ny-Alesund, Svalbard.</title>
        <authorList>
            <person name="Thomas F.A."/>
            <person name="Krishnan K.P."/>
            <person name="Sinha R.K."/>
        </authorList>
    </citation>
    <scope>NUCLEOTIDE SEQUENCE</scope>
    <source>
        <strain evidence="3">20VBR1</strain>
    </source>
</reference>
<organism evidence="2 4">
    <name type="scientific">Phenylobacterium glaciei</name>
    <dbReference type="NCBI Taxonomy" id="2803784"/>
    <lineage>
        <taxon>Bacteria</taxon>
        <taxon>Pseudomonadati</taxon>
        <taxon>Pseudomonadota</taxon>
        <taxon>Alphaproteobacteria</taxon>
        <taxon>Caulobacterales</taxon>
        <taxon>Caulobacteraceae</taxon>
        <taxon>Phenylobacterium</taxon>
    </lineage>
</organism>
<dbReference type="Proteomes" id="UP000622580">
    <property type="component" value="Unassembled WGS sequence"/>
</dbReference>
<dbReference type="SUPFAM" id="SSF141452">
    <property type="entry name" value="Hcp1-like"/>
    <property type="match status" value="1"/>
</dbReference>
<dbReference type="InterPro" id="IPR036624">
    <property type="entry name" value="Hcp1-lik_sf"/>
</dbReference>
<name>A0A941D0I6_9CAUL</name>
<reference evidence="2" key="2">
    <citation type="submission" date="2021-04" db="EMBL/GenBank/DDBJ databases">
        <title>Draft genome assembly of strain Phenylobacterium sp. 20VBR1 using MiniION and Illumina platforms.</title>
        <authorList>
            <person name="Thomas F.A."/>
            <person name="Krishnan K.P."/>
            <person name="Sinha R.K."/>
        </authorList>
    </citation>
    <scope>NUCLEOTIDE SEQUENCE</scope>
    <source>
        <strain evidence="2">20VBR1</strain>
    </source>
</reference>
<dbReference type="AlphaFoldDB" id="A0A941D0I6"/>
<dbReference type="Gene3D" id="2.30.110.20">
    <property type="entry name" value="Hcp1-like"/>
    <property type="match status" value="1"/>
</dbReference>
<keyword evidence="1" id="KW-0732">Signal</keyword>
<keyword evidence="4" id="KW-1185">Reference proteome</keyword>
<accession>A0A941D0I6</accession>
<evidence type="ECO:0000313" key="2">
    <source>
        <dbReference type="EMBL" id="MBR7619282.1"/>
    </source>
</evidence>
<proteinExistence type="predicted"/>
<evidence type="ECO:0000313" key="3">
    <source>
        <dbReference type="EMBL" id="QQZ51635.1"/>
    </source>
</evidence>
<evidence type="ECO:0000256" key="1">
    <source>
        <dbReference type="SAM" id="SignalP"/>
    </source>
</evidence>
<dbReference type="EMBL" id="JAGSGD010000001">
    <property type="protein sequence ID" value="MBR7619282.1"/>
    <property type="molecule type" value="Genomic_DNA"/>
</dbReference>
<protein>
    <submittedName>
        <fullName evidence="2">Type VI secretion system tube protein Hcp</fullName>
    </submittedName>
</protein>
<sequence>MLRSLLLTAATMAALSGSAQAASADYLLVIQGVDGESKAQNNLKQLGLAATLRGCSGATGAGRTTIGGPEVPTSRSLAAAVATGQHIKKATLFVRKAGGDSALTIELENVLITSAKPASPTGALPSTLTLSYGGLTWSTEGGGC</sequence>
<feature type="signal peptide" evidence="1">
    <location>
        <begin position="1"/>
        <end position="21"/>
    </location>
</feature>
<dbReference type="Pfam" id="PF05638">
    <property type="entry name" value="T6SS_HCP"/>
    <property type="match status" value="1"/>
</dbReference>
<dbReference type="EMBL" id="CP068570">
    <property type="protein sequence ID" value="QQZ51635.1"/>
    <property type="molecule type" value="Genomic_DNA"/>
</dbReference>